<dbReference type="Proteomes" id="UP001260534">
    <property type="component" value="Unassembled WGS sequence"/>
</dbReference>
<keyword evidence="2" id="KW-0472">Membrane</keyword>
<name>A0ABU2HZR9_9XANT</name>
<keyword evidence="4" id="KW-1185">Reference proteome</keyword>
<comment type="caution">
    <text evidence="3">The sequence shown here is derived from an EMBL/GenBank/DDBJ whole genome shotgun (WGS) entry which is preliminary data.</text>
</comment>
<feature type="transmembrane region" description="Helical" evidence="2">
    <location>
        <begin position="394"/>
        <end position="418"/>
    </location>
</feature>
<gene>
    <name evidence="3" type="ORF">PNQ69_01285</name>
</gene>
<evidence type="ECO:0000256" key="2">
    <source>
        <dbReference type="SAM" id="Phobius"/>
    </source>
</evidence>
<keyword evidence="2" id="KW-1133">Transmembrane helix</keyword>
<feature type="transmembrane region" description="Helical" evidence="2">
    <location>
        <begin position="514"/>
        <end position="531"/>
    </location>
</feature>
<feature type="compositionally biased region" description="Basic and acidic residues" evidence="1">
    <location>
        <begin position="63"/>
        <end position="72"/>
    </location>
</feature>
<feature type="transmembrane region" description="Helical" evidence="2">
    <location>
        <begin position="463"/>
        <end position="479"/>
    </location>
</feature>
<dbReference type="RefSeq" id="WP_209230184.1">
    <property type="nucleotide sequence ID" value="NZ_JAGHXG010000005.1"/>
</dbReference>
<proteinExistence type="predicted"/>
<sequence length="564" mass="62419">MSWAAEALGLPPDADARAIKRAYALRLKTTRPDDDPVAFQQLYETYQAALARAQAEAETATSPDRDGARVEDADVGTAPRLAAAPRVEEAQVRPRPRPRAEAVHDLALEAELAQWQDDAYAQERAARIVEAAQTLPAATFGAWLRALPELWSLELRPRIGQAIATEVVRAGLTISDAVVDVLIDCLSDESDNDLREALWTGRVLAIALEQSPDFLSHWLSKRDAALSDIRAAIGVRVLRALREQHEQHTSLHLETIDTLSKAFLWKQLDHDQHDRAWLYNVTETARIKERTRRRLAELTPDGDAALLAYELDAVHGQKTTPCQAARLRAYVVGPASRWHCLLFALLPPRPTRMYHICDIIDRWFPGGLPAAIEPRHMRFWKQLGDRRRPHGWQLVVDLARMLVVAPVLALAAVLLLPSAVTVDIAAFFGALPTALAICSALVLTQMAARWQARTTLANWSKRIAHFWALPAASAVVLTWMRSGAWDTITGVVLAYVAAWRMIGRLEDAESRRTVVPGLAALGVAGALVVLTVQAGPWPGIMFASLLWAISFIQDTQRQAMQGQR</sequence>
<feature type="transmembrane region" description="Helical" evidence="2">
    <location>
        <begin position="485"/>
        <end position="502"/>
    </location>
</feature>
<accession>A0ABU2HZR9</accession>
<evidence type="ECO:0000256" key="1">
    <source>
        <dbReference type="SAM" id="MobiDB-lite"/>
    </source>
</evidence>
<keyword evidence="2" id="KW-0812">Transmembrane</keyword>
<reference evidence="3 4" key="1">
    <citation type="submission" date="2023-01" db="EMBL/GenBank/DDBJ databases">
        <title>Xanthomonas hawaiianensis sp. nov. isolated from Araceae family in Hawaii.</title>
        <authorList>
            <person name="Chunag S.-C."/>
            <person name="Dobhal S."/>
            <person name="Alvarez A."/>
            <person name="Arif M."/>
        </authorList>
    </citation>
    <scope>NUCLEOTIDE SEQUENCE [LARGE SCALE GENOMIC DNA]</scope>
    <source>
        <strain evidence="3 4">A2111</strain>
    </source>
</reference>
<feature type="transmembrane region" description="Helical" evidence="2">
    <location>
        <begin position="424"/>
        <end position="443"/>
    </location>
</feature>
<evidence type="ECO:0000313" key="3">
    <source>
        <dbReference type="EMBL" id="MDS9991393.1"/>
    </source>
</evidence>
<dbReference type="EMBL" id="JAQMHB010000001">
    <property type="protein sequence ID" value="MDS9991393.1"/>
    <property type="molecule type" value="Genomic_DNA"/>
</dbReference>
<organism evidence="3 4">
    <name type="scientific">Xanthomonas hawaiiensis</name>
    <dbReference type="NCBI Taxonomy" id="3003247"/>
    <lineage>
        <taxon>Bacteria</taxon>
        <taxon>Pseudomonadati</taxon>
        <taxon>Pseudomonadota</taxon>
        <taxon>Gammaproteobacteria</taxon>
        <taxon>Lysobacterales</taxon>
        <taxon>Lysobacteraceae</taxon>
        <taxon>Xanthomonas</taxon>
    </lineage>
</organism>
<feature type="region of interest" description="Disordered" evidence="1">
    <location>
        <begin position="55"/>
        <end position="77"/>
    </location>
</feature>
<evidence type="ECO:0008006" key="5">
    <source>
        <dbReference type="Google" id="ProtNLM"/>
    </source>
</evidence>
<protein>
    <recommendedName>
        <fullName evidence="5">J domain-containing protein</fullName>
    </recommendedName>
</protein>
<evidence type="ECO:0000313" key="4">
    <source>
        <dbReference type="Proteomes" id="UP001260534"/>
    </source>
</evidence>